<dbReference type="Proteomes" id="UP001177212">
    <property type="component" value="Unassembled WGS sequence"/>
</dbReference>
<evidence type="ECO:0000313" key="2">
    <source>
        <dbReference type="EMBL" id="MDP2563141.1"/>
    </source>
</evidence>
<keyword evidence="1" id="KW-1133">Transmembrane helix</keyword>
<protein>
    <submittedName>
        <fullName evidence="2">Uncharacterized protein</fullName>
    </submittedName>
</protein>
<feature type="transmembrane region" description="Helical" evidence="1">
    <location>
        <begin position="36"/>
        <end position="58"/>
    </location>
</feature>
<organism evidence="2 3">
    <name type="scientific">Pseudoalteromonas marina</name>
    <dbReference type="NCBI Taxonomy" id="267375"/>
    <lineage>
        <taxon>Bacteria</taxon>
        <taxon>Pseudomonadati</taxon>
        <taxon>Pseudomonadota</taxon>
        <taxon>Gammaproteobacteria</taxon>
        <taxon>Alteromonadales</taxon>
        <taxon>Pseudoalteromonadaceae</taxon>
        <taxon>Pseudoalteromonas</taxon>
    </lineage>
</organism>
<evidence type="ECO:0000256" key="1">
    <source>
        <dbReference type="SAM" id="Phobius"/>
    </source>
</evidence>
<keyword evidence="1" id="KW-0812">Transmembrane</keyword>
<feature type="transmembrane region" description="Helical" evidence="1">
    <location>
        <begin position="70"/>
        <end position="90"/>
    </location>
</feature>
<keyword evidence="1" id="KW-0472">Membrane</keyword>
<comment type="caution">
    <text evidence="2">The sequence shown here is derived from an EMBL/GenBank/DDBJ whole genome shotgun (WGS) entry which is preliminary data.</text>
</comment>
<accession>A0ABT9F8T5</accession>
<dbReference type="RefSeq" id="WP_305470756.1">
    <property type="nucleotide sequence ID" value="NZ_JAUYVT010000001.1"/>
</dbReference>
<feature type="transmembrane region" description="Helical" evidence="1">
    <location>
        <begin position="96"/>
        <end position="119"/>
    </location>
</feature>
<gene>
    <name evidence="2" type="ORF">Q8W34_00740</name>
</gene>
<name>A0ABT9F8T5_9GAMM</name>
<evidence type="ECO:0000313" key="3">
    <source>
        <dbReference type="Proteomes" id="UP001177212"/>
    </source>
</evidence>
<dbReference type="EMBL" id="JAUYVT010000001">
    <property type="protein sequence ID" value="MDP2563141.1"/>
    <property type="molecule type" value="Genomic_DNA"/>
</dbReference>
<proteinExistence type="predicted"/>
<reference evidence="2" key="1">
    <citation type="submission" date="2023-07" db="EMBL/GenBank/DDBJ databases">
        <title>Genome content predicts the carbon catabolic preferences of heterotrophic bacteria.</title>
        <authorList>
            <person name="Gralka M."/>
        </authorList>
    </citation>
    <scope>NUCLEOTIDE SEQUENCE</scope>
    <source>
        <strain evidence="2">4G09</strain>
    </source>
</reference>
<sequence>MIIEYPAIAFCGAFLTFLLAKNKPFSPVSTSSGLSIIAYYFFYYFNLQPELYSAIFFGGTFIGMSAPKRFGVYTITSAAMIFAILFEYLVPKINNYGGALGVSAFLSVCACHIFILFGAPRSKKR</sequence>
<keyword evidence="3" id="KW-1185">Reference proteome</keyword>